<evidence type="ECO:0000256" key="10">
    <source>
        <dbReference type="ARBA" id="ARBA00022989"/>
    </source>
</evidence>
<dbReference type="GO" id="GO:0005524">
    <property type="term" value="F:ATP binding"/>
    <property type="evidence" value="ECO:0007669"/>
    <property type="project" value="UniProtKB-UniRule"/>
</dbReference>
<comment type="caution">
    <text evidence="16">The sequence shown here is derived from an EMBL/GenBank/DDBJ whole genome shotgun (WGS) entry which is preliminary data.</text>
</comment>
<keyword evidence="5 14" id="KW-0812">Transmembrane</keyword>
<evidence type="ECO:0000256" key="5">
    <source>
        <dbReference type="ARBA" id="ARBA00022692"/>
    </source>
</evidence>
<dbReference type="Gene3D" id="3.30.200.20">
    <property type="entry name" value="Phosphorylase Kinase, domain 1"/>
    <property type="match status" value="1"/>
</dbReference>
<dbReference type="Proteomes" id="UP000238479">
    <property type="component" value="Chromosome 5"/>
</dbReference>
<dbReference type="Pfam" id="PF00560">
    <property type="entry name" value="LRR_1"/>
    <property type="match status" value="2"/>
</dbReference>
<keyword evidence="17" id="KW-1185">Reference proteome</keyword>
<dbReference type="SUPFAM" id="SSF52058">
    <property type="entry name" value="L domain-like"/>
    <property type="match status" value="1"/>
</dbReference>
<dbReference type="Gene3D" id="3.80.10.10">
    <property type="entry name" value="Ribonuclease Inhibitor"/>
    <property type="match status" value="1"/>
</dbReference>
<keyword evidence="6" id="KW-0677">Repeat</keyword>
<evidence type="ECO:0000259" key="15">
    <source>
        <dbReference type="PROSITE" id="PS50011"/>
    </source>
</evidence>
<dbReference type="PROSITE" id="PS00107">
    <property type="entry name" value="PROTEIN_KINASE_ATP"/>
    <property type="match status" value="1"/>
</dbReference>
<dbReference type="FunFam" id="3.80.10.10:FF:000111">
    <property type="entry name" value="LRR receptor-like serine/threonine-protein kinase ERECTA"/>
    <property type="match status" value="1"/>
</dbReference>
<keyword evidence="10 14" id="KW-1133">Transmembrane helix</keyword>
<evidence type="ECO:0000256" key="11">
    <source>
        <dbReference type="ARBA" id="ARBA00023136"/>
    </source>
</evidence>
<dbReference type="PANTHER" id="PTHR27008">
    <property type="entry name" value="OS04G0122200 PROTEIN"/>
    <property type="match status" value="1"/>
</dbReference>
<protein>
    <recommendedName>
        <fullName evidence="15">Protein kinase domain-containing protein</fullName>
    </recommendedName>
</protein>
<gene>
    <name evidence="16" type="ORF">RchiOBHm_Chr5g0010941</name>
</gene>
<evidence type="ECO:0000256" key="2">
    <source>
        <dbReference type="ARBA" id="ARBA00009592"/>
    </source>
</evidence>
<dbReference type="InterPro" id="IPR032675">
    <property type="entry name" value="LRR_dom_sf"/>
</dbReference>
<evidence type="ECO:0000313" key="16">
    <source>
        <dbReference type="EMBL" id="PRQ29165.1"/>
    </source>
</evidence>
<name>A0A2P6Q4Q5_ROSCH</name>
<dbReference type="AlphaFoldDB" id="A0A2P6Q4Q5"/>
<comment type="similarity">
    <text evidence="2">Belongs to the RLP family.</text>
</comment>
<dbReference type="InterPro" id="IPR011009">
    <property type="entry name" value="Kinase-like_dom_sf"/>
</dbReference>
<dbReference type="EMBL" id="PDCK01000043">
    <property type="protein sequence ID" value="PRQ29165.1"/>
    <property type="molecule type" value="Genomic_DNA"/>
</dbReference>
<keyword evidence="7 13" id="KW-0547">Nucleotide-binding</keyword>
<dbReference type="GO" id="GO:0016020">
    <property type="term" value="C:membrane"/>
    <property type="evidence" value="ECO:0007669"/>
    <property type="project" value="UniProtKB-SubCell"/>
</dbReference>
<comment type="subcellular location">
    <subcellularLocation>
        <location evidence="1">Membrane</location>
        <topology evidence="1">Single-pass membrane protein</topology>
    </subcellularLocation>
</comment>
<evidence type="ECO:0000256" key="13">
    <source>
        <dbReference type="PROSITE-ProRule" id="PRU10141"/>
    </source>
</evidence>
<dbReference type="PANTHER" id="PTHR27008:SF585">
    <property type="entry name" value="PROTEIN KINASE DOMAIN-CONTAINING PROTEIN"/>
    <property type="match status" value="1"/>
</dbReference>
<keyword evidence="11 14" id="KW-0472">Membrane</keyword>
<accession>A0A2P6Q4Q5</accession>
<dbReference type="SMART" id="SM00220">
    <property type="entry name" value="S_TKc"/>
    <property type="match status" value="1"/>
</dbReference>
<dbReference type="Pfam" id="PF00069">
    <property type="entry name" value="Pkinase"/>
    <property type="match status" value="1"/>
</dbReference>
<keyword evidence="8" id="KW-0418">Kinase</keyword>
<evidence type="ECO:0000313" key="17">
    <source>
        <dbReference type="Proteomes" id="UP000238479"/>
    </source>
</evidence>
<evidence type="ECO:0000256" key="3">
    <source>
        <dbReference type="ARBA" id="ARBA00022614"/>
    </source>
</evidence>
<evidence type="ECO:0000256" key="12">
    <source>
        <dbReference type="ARBA" id="ARBA00023180"/>
    </source>
</evidence>
<dbReference type="PROSITE" id="PS50011">
    <property type="entry name" value="PROTEIN_KINASE_DOM"/>
    <property type="match status" value="1"/>
</dbReference>
<keyword evidence="12" id="KW-0325">Glycoprotein</keyword>
<evidence type="ECO:0000256" key="6">
    <source>
        <dbReference type="ARBA" id="ARBA00022737"/>
    </source>
</evidence>
<feature type="transmembrane region" description="Helical" evidence="14">
    <location>
        <begin position="247"/>
        <end position="266"/>
    </location>
</feature>
<organism evidence="16 17">
    <name type="scientific">Rosa chinensis</name>
    <name type="common">China rose</name>
    <dbReference type="NCBI Taxonomy" id="74649"/>
    <lineage>
        <taxon>Eukaryota</taxon>
        <taxon>Viridiplantae</taxon>
        <taxon>Streptophyta</taxon>
        <taxon>Embryophyta</taxon>
        <taxon>Tracheophyta</taxon>
        <taxon>Spermatophyta</taxon>
        <taxon>Magnoliopsida</taxon>
        <taxon>eudicotyledons</taxon>
        <taxon>Gunneridae</taxon>
        <taxon>Pentapetalae</taxon>
        <taxon>rosids</taxon>
        <taxon>fabids</taxon>
        <taxon>Rosales</taxon>
        <taxon>Rosaceae</taxon>
        <taxon>Rosoideae</taxon>
        <taxon>Rosoideae incertae sedis</taxon>
        <taxon>Rosa</taxon>
    </lineage>
</organism>
<keyword evidence="3" id="KW-0433">Leucine-rich repeat</keyword>
<feature type="domain" description="Protein kinase" evidence="15">
    <location>
        <begin position="209"/>
        <end position="512"/>
    </location>
</feature>
<keyword evidence="9 13" id="KW-0067">ATP-binding</keyword>
<dbReference type="InterPro" id="IPR055414">
    <property type="entry name" value="LRR_R13L4/SHOC2-like"/>
</dbReference>
<dbReference type="InterPro" id="IPR051809">
    <property type="entry name" value="Plant_receptor-like_S/T_kinase"/>
</dbReference>
<evidence type="ECO:0000256" key="1">
    <source>
        <dbReference type="ARBA" id="ARBA00004167"/>
    </source>
</evidence>
<evidence type="ECO:0000256" key="14">
    <source>
        <dbReference type="SAM" id="Phobius"/>
    </source>
</evidence>
<dbReference type="Gramene" id="PRQ29165">
    <property type="protein sequence ID" value="PRQ29165"/>
    <property type="gene ID" value="RchiOBHm_Chr5g0010941"/>
</dbReference>
<evidence type="ECO:0000256" key="9">
    <source>
        <dbReference type="ARBA" id="ARBA00022840"/>
    </source>
</evidence>
<dbReference type="PROSITE" id="PS51450">
    <property type="entry name" value="LRR"/>
    <property type="match status" value="1"/>
</dbReference>
<proteinExistence type="inferred from homology"/>
<keyword evidence="4 16" id="KW-0808">Transferase</keyword>
<dbReference type="InterPro" id="IPR017441">
    <property type="entry name" value="Protein_kinase_ATP_BS"/>
</dbReference>
<sequence length="528" mass="57562">MFNNKLSGLIPTSIRTLKNLQGLSLGGNNFQGHIPDELCRLKNLVVLGLYGNQLSGSIPSCLGHLATALRTLALGSNLLNSTIPTNLWGLSDLLYVYLSSNNLSGSLSEDVGKLKAIIEIDLSNNHLSGSIPSSIGNLQSLVMLSLENNNFEGLIPNSLGKSLSLENLDLSRNNLSGLIPKSLESLKYLKILNLSFNKLQGEIPTGGPFQNLSAQSFVSSGELCGASRFLVPSCNNSTFEAHLKSSISGILSALFIATFIWIVILCRRKNVEAAKEITLFPQLLQRRVSHLELVRATNTFNESNLLGSGGFGSVYKVTFSDGIDVAIKVEYYDRCCIGIGIPSSWNHGYGTPIVHCDLKPSNILLDKDMSAHVADFGIAKLLCGRDSMTRTITQATIGYMAPEYGMEGIVTRRRNVYSFGIVLMETFTKKKPTDEMFGDISLKQWVANSPLLDVVDANLLGIEEGDREFENNRECLSSIMRLALACSIESQDGRINMHEALATLNKIKNKFFKDAAPEGVVVLNHPLV</sequence>
<feature type="binding site" evidence="13">
    <location>
        <position position="328"/>
    </location>
    <ligand>
        <name>ATP</name>
        <dbReference type="ChEBI" id="CHEBI:30616"/>
    </ligand>
</feature>
<dbReference type="SUPFAM" id="SSF56112">
    <property type="entry name" value="Protein kinase-like (PK-like)"/>
    <property type="match status" value="1"/>
</dbReference>
<dbReference type="InterPro" id="IPR008271">
    <property type="entry name" value="Ser/Thr_kinase_AS"/>
</dbReference>
<dbReference type="GO" id="GO:0004672">
    <property type="term" value="F:protein kinase activity"/>
    <property type="evidence" value="ECO:0007669"/>
    <property type="project" value="InterPro"/>
</dbReference>
<dbReference type="InterPro" id="IPR000719">
    <property type="entry name" value="Prot_kinase_dom"/>
</dbReference>
<dbReference type="Pfam" id="PF23598">
    <property type="entry name" value="LRR_14"/>
    <property type="match status" value="1"/>
</dbReference>
<evidence type="ECO:0000256" key="8">
    <source>
        <dbReference type="ARBA" id="ARBA00022777"/>
    </source>
</evidence>
<evidence type="ECO:0000256" key="4">
    <source>
        <dbReference type="ARBA" id="ARBA00022679"/>
    </source>
</evidence>
<dbReference type="PRINTS" id="PR00019">
    <property type="entry name" value="LEURICHRPT"/>
</dbReference>
<reference evidence="16 17" key="1">
    <citation type="journal article" date="2018" name="Nat. Genet.">
        <title>The Rosa genome provides new insights in the design of modern roses.</title>
        <authorList>
            <person name="Bendahmane M."/>
        </authorList>
    </citation>
    <scope>NUCLEOTIDE SEQUENCE [LARGE SCALE GENOMIC DNA]</scope>
    <source>
        <strain evidence="17">cv. Old Blush</strain>
    </source>
</reference>
<evidence type="ECO:0000256" key="7">
    <source>
        <dbReference type="ARBA" id="ARBA00022741"/>
    </source>
</evidence>
<dbReference type="PROSITE" id="PS00108">
    <property type="entry name" value="PROTEIN_KINASE_ST"/>
    <property type="match status" value="1"/>
</dbReference>
<dbReference type="Gene3D" id="1.10.510.10">
    <property type="entry name" value="Transferase(Phosphotransferase) domain 1"/>
    <property type="match status" value="1"/>
</dbReference>
<dbReference type="InterPro" id="IPR001611">
    <property type="entry name" value="Leu-rich_rpt"/>
</dbReference>